<dbReference type="OrthoDB" id="2413703at2759"/>
<dbReference type="Proteomes" id="UP000266673">
    <property type="component" value="Unassembled WGS sequence"/>
</dbReference>
<comment type="caution">
    <text evidence="1">The sequence shown here is derived from an EMBL/GenBank/DDBJ whole genome shotgun (WGS) entry which is preliminary data.</text>
</comment>
<sequence length="244" mass="28019">MERFELMEERMDARLINANRVTNLTRKLCHNGEWKEFGPELANVAERILDSSLRNAWNNPEFSPEFVGLQSEGTYVNNIILQTIHATLKCLPLRKSTYISNSKCKSSASADRKGIGQFGKRPDIIAKKERDDDVKFWRETNDGIYWTRKGCKPDKGEFGIIEVQIAGKKIYKVFLIRDNSDVYRYCYLHESTIPIQQSDLSVVSKFIETLLIIQNILIVNMSLLYSVPLNNPISMEDSSTVDTE</sequence>
<dbReference type="AlphaFoldDB" id="A0A397U7S7"/>
<evidence type="ECO:0000313" key="1">
    <source>
        <dbReference type="EMBL" id="RIB06290.1"/>
    </source>
</evidence>
<proteinExistence type="predicted"/>
<dbReference type="EMBL" id="QKWP01001840">
    <property type="protein sequence ID" value="RIB06290.1"/>
    <property type="molecule type" value="Genomic_DNA"/>
</dbReference>
<gene>
    <name evidence="1" type="ORF">C2G38_2253302</name>
</gene>
<reference evidence="1 2" key="1">
    <citation type="submission" date="2018-06" db="EMBL/GenBank/DDBJ databases">
        <title>Comparative genomics reveals the genomic features of Rhizophagus irregularis, R. cerebriforme, R. diaphanum and Gigaspora rosea, and their symbiotic lifestyle signature.</title>
        <authorList>
            <person name="Morin E."/>
            <person name="San Clemente H."/>
            <person name="Chen E.C.H."/>
            <person name="De La Providencia I."/>
            <person name="Hainaut M."/>
            <person name="Kuo A."/>
            <person name="Kohler A."/>
            <person name="Murat C."/>
            <person name="Tang N."/>
            <person name="Roy S."/>
            <person name="Loubradou J."/>
            <person name="Henrissat B."/>
            <person name="Grigoriev I.V."/>
            <person name="Corradi N."/>
            <person name="Roux C."/>
            <person name="Martin F.M."/>
        </authorList>
    </citation>
    <scope>NUCLEOTIDE SEQUENCE [LARGE SCALE GENOMIC DNA]</scope>
    <source>
        <strain evidence="1 2">DAOM 194757</strain>
    </source>
</reference>
<keyword evidence="2" id="KW-1185">Reference proteome</keyword>
<accession>A0A397U7S7</accession>
<organism evidence="1 2">
    <name type="scientific">Gigaspora rosea</name>
    <dbReference type="NCBI Taxonomy" id="44941"/>
    <lineage>
        <taxon>Eukaryota</taxon>
        <taxon>Fungi</taxon>
        <taxon>Fungi incertae sedis</taxon>
        <taxon>Mucoromycota</taxon>
        <taxon>Glomeromycotina</taxon>
        <taxon>Glomeromycetes</taxon>
        <taxon>Diversisporales</taxon>
        <taxon>Gigasporaceae</taxon>
        <taxon>Gigaspora</taxon>
    </lineage>
</organism>
<protein>
    <submittedName>
        <fullName evidence="1">Uncharacterized protein</fullName>
    </submittedName>
</protein>
<evidence type="ECO:0000313" key="2">
    <source>
        <dbReference type="Proteomes" id="UP000266673"/>
    </source>
</evidence>
<name>A0A397U7S7_9GLOM</name>